<comment type="similarity">
    <text evidence="1">Belongs to the BolA/IbaG family.</text>
</comment>
<dbReference type="EMBL" id="JAAGAB010000002">
    <property type="protein sequence ID" value="NDV01581.1"/>
    <property type="molecule type" value="Genomic_DNA"/>
</dbReference>
<dbReference type="RefSeq" id="WP_163893647.1">
    <property type="nucleotide sequence ID" value="NZ_JAAFYS010000002.1"/>
</dbReference>
<dbReference type="GO" id="GO:0016226">
    <property type="term" value="P:iron-sulfur cluster assembly"/>
    <property type="evidence" value="ECO:0007669"/>
    <property type="project" value="TreeGrafter"/>
</dbReference>
<keyword evidence="3" id="KW-1185">Reference proteome</keyword>
<dbReference type="Gene3D" id="3.30.300.90">
    <property type="entry name" value="BolA-like"/>
    <property type="match status" value="1"/>
</dbReference>
<organism evidence="2 3">
    <name type="scientific">Pseudoroseicyclus tamaricis</name>
    <dbReference type="NCBI Taxonomy" id="2705421"/>
    <lineage>
        <taxon>Bacteria</taxon>
        <taxon>Pseudomonadati</taxon>
        <taxon>Pseudomonadota</taxon>
        <taxon>Alphaproteobacteria</taxon>
        <taxon>Rhodobacterales</taxon>
        <taxon>Paracoccaceae</taxon>
        <taxon>Pseudoroseicyclus</taxon>
    </lineage>
</organism>
<sequence>MAMADEMETRLRGAFTPTRLEIVNESAHHAGHAGDDGSGESHWRVVLAAPELEGMSRLQRHRAVHAALGPEVMGRIHALALDLS</sequence>
<dbReference type="InterPro" id="IPR036065">
    <property type="entry name" value="BolA-like_sf"/>
</dbReference>
<dbReference type="InterPro" id="IPR002634">
    <property type="entry name" value="BolA"/>
</dbReference>
<accession>A0A6B2JJG4</accession>
<evidence type="ECO:0000256" key="1">
    <source>
        <dbReference type="RuleBase" id="RU003860"/>
    </source>
</evidence>
<evidence type="ECO:0000313" key="2">
    <source>
        <dbReference type="EMBL" id="NDV01581.1"/>
    </source>
</evidence>
<comment type="caution">
    <text evidence="2">The sequence shown here is derived from an EMBL/GenBank/DDBJ whole genome shotgun (WGS) entry which is preliminary data.</text>
</comment>
<dbReference type="PIRSF" id="PIRSF003113">
    <property type="entry name" value="BolA"/>
    <property type="match status" value="1"/>
</dbReference>
<proteinExistence type="inferred from homology"/>
<dbReference type="AlphaFoldDB" id="A0A6B2JJG4"/>
<dbReference type="PANTHER" id="PTHR46230">
    <property type="match status" value="1"/>
</dbReference>
<protein>
    <submittedName>
        <fullName evidence="2">BolA family transcriptional regulator</fullName>
    </submittedName>
</protein>
<dbReference type="PANTHER" id="PTHR46230:SF7">
    <property type="entry name" value="BOLA-LIKE PROTEIN 1"/>
    <property type="match status" value="1"/>
</dbReference>
<reference evidence="2 3" key="1">
    <citation type="submission" date="2020-02" db="EMBL/GenBank/DDBJ databases">
        <title>Pseudoroseicyclus tamarix, sp. nov., isolated from offshore sediment of a Tamarix chinensis forest.</title>
        <authorList>
            <person name="Gai Y."/>
        </authorList>
    </citation>
    <scope>NUCLEOTIDE SEQUENCE [LARGE SCALE GENOMIC DNA]</scope>
    <source>
        <strain evidence="2 3">CLL3-39</strain>
    </source>
</reference>
<dbReference type="SUPFAM" id="SSF82657">
    <property type="entry name" value="BolA-like"/>
    <property type="match status" value="1"/>
</dbReference>
<name>A0A6B2JJG4_9RHOB</name>
<dbReference type="Pfam" id="PF01722">
    <property type="entry name" value="BolA"/>
    <property type="match status" value="1"/>
</dbReference>
<dbReference type="Proteomes" id="UP000474757">
    <property type="component" value="Unassembled WGS sequence"/>
</dbReference>
<evidence type="ECO:0000313" key="3">
    <source>
        <dbReference type="Proteomes" id="UP000474757"/>
    </source>
</evidence>
<gene>
    <name evidence="2" type="ORF">GZA08_11465</name>
</gene>